<dbReference type="PANTHER" id="PTHR12835:SF5">
    <property type="entry name" value="BIOTIN--PROTEIN LIGASE"/>
    <property type="match status" value="1"/>
</dbReference>
<dbReference type="AlphaFoldDB" id="A0A3B0ZY70"/>
<dbReference type="Pfam" id="PF02237">
    <property type="entry name" value="BPL_C"/>
    <property type="match status" value="1"/>
</dbReference>
<dbReference type="InterPro" id="IPR036390">
    <property type="entry name" value="WH_DNA-bd_sf"/>
</dbReference>
<dbReference type="InterPro" id="IPR004143">
    <property type="entry name" value="BPL_LPL_catalytic"/>
</dbReference>
<dbReference type="GO" id="GO:0006355">
    <property type="term" value="P:regulation of DNA-templated transcription"/>
    <property type="evidence" value="ECO:0007669"/>
    <property type="project" value="InterPro"/>
</dbReference>
<evidence type="ECO:0000259" key="4">
    <source>
        <dbReference type="PROSITE" id="PS51733"/>
    </source>
</evidence>
<dbReference type="CDD" id="cd16442">
    <property type="entry name" value="BPL"/>
    <property type="match status" value="1"/>
</dbReference>
<dbReference type="EC" id="6.3.4.9" evidence="5"/>
<protein>
    <submittedName>
        <fullName evidence="5">Biotin operon repressor / Biotin--protein ligase</fullName>
        <ecNumber evidence="5">6.3.4.9</ecNumber>
    </submittedName>
</protein>
<dbReference type="InterPro" id="IPR013196">
    <property type="entry name" value="HTH_11"/>
</dbReference>
<evidence type="ECO:0000256" key="3">
    <source>
        <dbReference type="ARBA" id="ARBA00022840"/>
    </source>
</evidence>
<evidence type="ECO:0000256" key="2">
    <source>
        <dbReference type="ARBA" id="ARBA00022741"/>
    </source>
</evidence>
<gene>
    <name evidence="5" type="ORF">MNBD_GAMMA21-2217</name>
</gene>
<dbReference type="NCBIfam" id="TIGR00121">
    <property type="entry name" value="birA_ligase"/>
    <property type="match status" value="1"/>
</dbReference>
<evidence type="ECO:0000313" key="5">
    <source>
        <dbReference type="EMBL" id="VAW98545.1"/>
    </source>
</evidence>
<reference evidence="5" key="1">
    <citation type="submission" date="2018-06" db="EMBL/GenBank/DDBJ databases">
        <authorList>
            <person name="Zhirakovskaya E."/>
        </authorList>
    </citation>
    <scope>NUCLEOTIDE SEQUENCE</scope>
</reference>
<name>A0A3B0ZY70_9ZZZZ</name>
<dbReference type="SUPFAM" id="SSF55681">
    <property type="entry name" value="Class II aaRS and biotin synthetases"/>
    <property type="match status" value="1"/>
</dbReference>
<dbReference type="EMBL" id="UOFR01000060">
    <property type="protein sequence ID" value="VAW98545.1"/>
    <property type="molecule type" value="Genomic_DNA"/>
</dbReference>
<feature type="domain" description="BPL/LPL catalytic" evidence="4">
    <location>
        <begin position="65"/>
        <end position="258"/>
    </location>
</feature>
<organism evidence="5">
    <name type="scientific">hydrothermal vent metagenome</name>
    <dbReference type="NCBI Taxonomy" id="652676"/>
    <lineage>
        <taxon>unclassified sequences</taxon>
        <taxon>metagenomes</taxon>
        <taxon>ecological metagenomes</taxon>
    </lineage>
</organism>
<dbReference type="Pfam" id="PF08279">
    <property type="entry name" value="HTH_11"/>
    <property type="match status" value="1"/>
</dbReference>
<dbReference type="PANTHER" id="PTHR12835">
    <property type="entry name" value="BIOTIN PROTEIN LIGASE"/>
    <property type="match status" value="1"/>
</dbReference>
<dbReference type="Gene3D" id="2.30.30.100">
    <property type="match status" value="1"/>
</dbReference>
<dbReference type="HAMAP" id="MF_00978">
    <property type="entry name" value="Bifunct_BirA"/>
    <property type="match status" value="1"/>
</dbReference>
<dbReference type="Gene3D" id="3.30.930.10">
    <property type="entry name" value="Bira Bifunctional Protein, Domain 2"/>
    <property type="match status" value="1"/>
</dbReference>
<dbReference type="SUPFAM" id="SSF46785">
    <property type="entry name" value="Winged helix' DNA-binding domain"/>
    <property type="match status" value="1"/>
</dbReference>
<dbReference type="Pfam" id="PF03099">
    <property type="entry name" value="BPL_LplA_LipB"/>
    <property type="match status" value="1"/>
</dbReference>
<dbReference type="InterPro" id="IPR004408">
    <property type="entry name" value="Biotin_CoA_COase_ligase"/>
</dbReference>
<proteinExistence type="inferred from homology"/>
<dbReference type="InterPro" id="IPR030855">
    <property type="entry name" value="Bifunct_BirA"/>
</dbReference>
<dbReference type="InterPro" id="IPR003142">
    <property type="entry name" value="BPL_C"/>
</dbReference>
<evidence type="ECO:0000256" key="1">
    <source>
        <dbReference type="ARBA" id="ARBA00022598"/>
    </source>
</evidence>
<dbReference type="NCBIfam" id="NF008847">
    <property type="entry name" value="PRK11886.1-2"/>
    <property type="match status" value="1"/>
</dbReference>
<sequence>MSLQHQLLANLIDGKFHSGEQLASELGVTRAAIWKNIKILQSEYDLDIHAVTGKGYRLSQSIELLDSKLILENLSNDCMQPEVETFLTIDSTNRYLMKKALSAKIKCQTVFAEQQTSGRGRHGRTWVSPFGGNLYFSILYPFQRTPRDITGLSLAVGVAIVEQLERQGVYSAKLKWPNDILVEGRKLCGILLELHGESHGPLAIVVGVGINISMPDSAANEIDQPWIAYQSLTRNPVSRNQLAAEFLSNVLRALQEFEQNGLEPFRERWQQRDCYMNSKVNLQLGDREITGIARGIDQQGALLLETQGQVQRYYSGEIRLRPVR</sequence>
<dbReference type="Gene3D" id="1.10.10.10">
    <property type="entry name" value="Winged helix-like DNA-binding domain superfamily/Winged helix DNA-binding domain"/>
    <property type="match status" value="1"/>
</dbReference>
<dbReference type="InterPro" id="IPR036388">
    <property type="entry name" value="WH-like_DNA-bd_sf"/>
</dbReference>
<keyword evidence="1 5" id="KW-0436">Ligase</keyword>
<dbReference type="InterPro" id="IPR045864">
    <property type="entry name" value="aa-tRNA-synth_II/BPL/LPL"/>
</dbReference>
<keyword evidence="2" id="KW-0547">Nucleotide-binding</keyword>
<dbReference type="GO" id="GO:0005524">
    <property type="term" value="F:ATP binding"/>
    <property type="evidence" value="ECO:0007669"/>
    <property type="project" value="UniProtKB-KW"/>
</dbReference>
<dbReference type="InterPro" id="IPR008988">
    <property type="entry name" value="Transcriptional_repressor_C"/>
</dbReference>
<dbReference type="SUPFAM" id="SSF50037">
    <property type="entry name" value="C-terminal domain of transcriptional repressors"/>
    <property type="match status" value="1"/>
</dbReference>
<dbReference type="GO" id="GO:0004077">
    <property type="term" value="F:biotin--[biotin carboxyl-carrier protein] ligase activity"/>
    <property type="evidence" value="ECO:0007669"/>
    <property type="project" value="UniProtKB-EC"/>
</dbReference>
<keyword evidence="3" id="KW-0067">ATP-binding</keyword>
<dbReference type="PROSITE" id="PS51733">
    <property type="entry name" value="BPL_LPL_CATALYTIC"/>
    <property type="match status" value="1"/>
</dbReference>
<accession>A0A3B0ZY70</accession>
<dbReference type="GO" id="GO:0005737">
    <property type="term" value="C:cytoplasm"/>
    <property type="evidence" value="ECO:0007669"/>
    <property type="project" value="TreeGrafter"/>
</dbReference>